<protein>
    <submittedName>
        <fullName evidence="4">M15 family peptidase</fullName>
    </submittedName>
</protein>
<feature type="region of interest" description="Disordered" evidence="1">
    <location>
        <begin position="260"/>
        <end position="283"/>
    </location>
</feature>
<dbReference type="SUPFAM" id="SSF55166">
    <property type="entry name" value="Hedgehog/DD-peptidase"/>
    <property type="match status" value="1"/>
</dbReference>
<dbReference type="RefSeq" id="WP_131155563.1">
    <property type="nucleotide sequence ID" value="NZ_CP036402.1"/>
</dbReference>
<feature type="transmembrane region" description="Helical" evidence="2">
    <location>
        <begin position="28"/>
        <end position="49"/>
    </location>
</feature>
<keyword evidence="5" id="KW-1185">Reference proteome</keyword>
<dbReference type="Proteomes" id="UP000291469">
    <property type="component" value="Chromosome"/>
</dbReference>
<dbReference type="GO" id="GO:0008233">
    <property type="term" value="F:peptidase activity"/>
    <property type="evidence" value="ECO:0007669"/>
    <property type="project" value="InterPro"/>
</dbReference>
<dbReference type="InterPro" id="IPR009045">
    <property type="entry name" value="Zn_M74/Hedgehog-like"/>
</dbReference>
<dbReference type="OrthoDB" id="9799970at2"/>
<dbReference type="Pfam" id="PF13539">
    <property type="entry name" value="Peptidase_M15_4"/>
    <property type="match status" value="1"/>
</dbReference>
<dbReference type="Gene3D" id="3.30.1380.10">
    <property type="match status" value="1"/>
</dbReference>
<dbReference type="KEGG" id="erz:ER308_14030"/>
<keyword evidence="2" id="KW-0812">Transmembrane</keyword>
<sequence>MPTSPTAPDRLDRPGRVEPAVRTGRQRVLRVVALLCAVAGVVVLASALLEAVPGASRDATPRTDGELSELSGQGHGGGERLRSVHEGAAEDGVGENEALDEGEEAVARLEGGVAGAFDPLPFEADAGGRIEPDPEWVDEHVVTAEVPLLDAPVRCHRKLVPPLEGALGELEERGLGHLIDPDQYGGCWVPRHILHEPDRALSLHAWGLAIDLNVEDNPYGREPEMDQRVVDTFTRWGFAWGGHWRTPDGMHFELRELREEPAERDAQLPDGRVRARLERPAPA</sequence>
<dbReference type="EMBL" id="CP036402">
    <property type="protein sequence ID" value="QBI20568.1"/>
    <property type="molecule type" value="Genomic_DNA"/>
</dbReference>
<evidence type="ECO:0000256" key="2">
    <source>
        <dbReference type="SAM" id="Phobius"/>
    </source>
</evidence>
<keyword evidence="2" id="KW-1133">Transmembrane helix</keyword>
<evidence type="ECO:0000256" key="1">
    <source>
        <dbReference type="SAM" id="MobiDB-lite"/>
    </source>
</evidence>
<evidence type="ECO:0000313" key="5">
    <source>
        <dbReference type="Proteomes" id="UP000291469"/>
    </source>
</evidence>
<evidence type="ECO:0000313" key="4">
    <source>
        <dbReference type="EMBL" id="QBI20568.1"/>
    </source>
</evidence>
<dbReference type="AlphaFoldDB" id="A0A411YH31"/>
<evidence type="ECO:0000259" key="3">
    <source>
        <dbReference type="Pfam" id="PF13539"/>
    </source>
</evidence>
<feature type="domain" description="Peptidase M15C" evidence="3">
    <location>
        <begin position="199"/>
        <end position="254"/>
    </location>
</feature>
<keyword evidence="2" id="KW-0472">Membrane</keyword>
<feature type="region of interest" description="Disordered" evidence="1">
    <location>
        <begin position="54"/>
        <end position="81"/>
    </location>
</feature>
<accession>A0A411YH31</accession>
<organism evidence="4 5">
    <name type="scientific">Egibacter rhizosphaerae</name>
    <dbReference type="NCBI Taxonomy" id="1670831"/>
    <lineage>
        <taxon>Bacteria</taxon>
        <taxon>Bacillati</taxon>
        <taxon>Actinomycetota</taxon>
        <taxon>Nitriliruptoria</taxon>
        <taxon>Egibacterales</taxon>
        <taxon>Egibacteraceae</taxon>
        <taxon>Egibacter</taxon>
    </lineage>
</organism>
<name>A0A411YH31_9ACTN</name>
<reference evidence="4 5" key="1">
    <citation type="submission" date="2019-01" db="EMBL/GenBank/DDBJ databases">
        <title>Egibacter rhizosphaerae EGI 80759T.</title>
        <authorList>
            <person name="Chen D.-D."/>
            <person name="Tian Y."/>
            <person name="Jiao J.-Y."/>
            <person name="Zhang X.-T."/>
            <person name="Zhang Y.-G."/>
            <person name="Zhang Y."/>
            <person name="Xiao M."/>
            <person name="Shu W.-S."/>
            <person name="Li W.-J."/>
        </authorList>
    </citation>
    <scope>NUCLEOTIDE SEQUENCE [LARGE SCALE GENOMIC DNA]</scope>
    <source>
        <strain evidence="4 5">EGI 80759</strain>
    </source>
</reference>
<dbReference type="InterPro" id="IPR039561">
    <property type="entry name" value="Peptidase_M15C"/>
</dbReference>
<proteinExistence type="predicted"/>
<gene>
    <name evidence="4" type="ORF">ER308_14030</name>
</gene>